<keyword evidence="2 7" id="KW-0813">Transport</keyword>
<evidence type="ECO:0000256" key="7">
    <source>
        <dbReference type="RuleBase" id="RU363032"/>
    </source>
</evidence>
<keyword evidence="5 7" id="KW-1133">Transmembrane helix</keyword>
<dbReference type="InterPro" id="IPR000515">
    <property type="entry name" value="MetI-like"/>
</dbReference>
<keyword evidence="3" id="KW-1003">Cell membrane</keyword>
<dbReference type="EMBL" id="ACIP02000001">
    <property type="protein sequence ID" value="EEP28748.1"/>
    <property type="molecule type" value="Genomic_DNA"/>
</dbReference>
<reference evidence="9" key="1">
    <citation type="submission" date="2009-04" db="EMBL/GenBank/DDBJ databases">
        <authorList>
            <person name="Weinstock G."/>
            <person name="Sodergren E."/>
            <person name="Clifton S."/>
            <person name="Fulton L."/>
            <person name="Fulton B."/>
            <person name="Courtney L."/>
            <person name="Fronick C."/>
            <person name="Harrison M."/>
            <person name="Strong C."/>
            <person name="Farmer C."/>
            <person name="Delahaunty K."/>
            <person name="Markovic C."/>
            <person name="Hall O."/>
            <person name="Minx P."/>
            <person name="Tomlinson C."/>
            <person name="Mitreva M."/>
            <person name="Nelson J."/>
            <person name="Hou S."/>
            <person name="Wollam A."/>
            <person name="Pepin K.H."/>
            <person name="Johnson M."/>
            <person name="Bhonagiri V."/>
            <person name="Nash W.E."/>
            <person name="Warren W."/>
            <person name="Chinwalla A."/>
            <person name="Mardis E.R."/>
            <person name="Wilson R.K."/>
        </authorList>
    </citation>
    <scope>NUCLEOTIDE SEQUENCE [LARGE SCALE GENOMIC DNA]</scope>
    <source>
        <strain evidence="9">DSM 14600</strain>
    </source>
</reference>
<evidence type="ECO:0000256" key="5">
    <source>
        <dbReference type="ARBA" id="ARBA00022989"/>
    </source>
</evidence>
<evidence type="ECO:0000259" key="8">
    <source>
        <dbReference type="PROSITE" id="PS50928"/>
    </source>
</evidence>
<dbReference type="GO" id="GO:0055085">
    <property type="term" value="P:transmembrane transport"/>
    <property type="evidence" value="ECO:0007669"/>
    <property type="project" value="InterPro"/>
</dbReference>
<evidence type="ECO:0000256" key="6">
    <source>
        <dbReference type="ARBA" id="ARBA00023136"/>
    </source>
</evidence>
<evidence type="ECO:0000256" key="2">
    <source>
        <dbReference type="ARBA" id="ARBA00022448"/>
    </source>
</evidence>
<feature type="transmembrane region" description="Helical" evidence="7">
    <location>
        <begin position="12"/>
        <end position="32"/>
    </location>
</feature>
<accession>C4G8C2</accession>
<feature type="transmembrane region" description="Helical" evidence="7">
    <location>
        <begin position="162"/>
        <end position="184"/>
    </location>
</feature>
<dbReference type="PANTHER" id="PTHR30193:SF37">
    <property type="entry name" value="INNER MEMBRANE ABC TRANSPORTER PERMEASE PROTEIN YCJO"/>
    <property type="match status" value="1"/>
</dbReference>
<dbReference type="Proteomes" id="UP000003494">
    <property type="component" value="Unassembled WGS sequence"/>
</dbReference>
<feature type="transmembrane region" description="Helical" evidence="7">
    <location>
        <begin position="75"/>
        <end position="96"/>
    </location>
</feature>
<name>C4G8C2_9FIRM</name>
<dbReference type="PROSITE" id="PS50928">
    <property type="entry name" value="ABC_TM1"/>
    <property type="match status" value="1"/>
</dbReference>
<keyword evidence="10" id="KW-1185">Reference proteome</keyword>
<feature type="domain" description="ABC transmembrane type-1" evidence="8">
    <location>
        <begin position="71"/>
        <end position="285"/>
    </location>
</feature>
<dbReference type="PANTHER" id="PTHR30193">
    <property type="entry name" value="ABC TRANSPORTER PERMEASE PROTEIN"/>
    <property type="match status" value="1"/>
</dbReference>
<dbReference type="STRING" id="626523.GCWU000342_00089"/>
<dbReference type="RefSeq" id="WP_006905136.1">
    <property type="nucleotide sequence ID" value="NZ_GG665866.1"/>
</dbReference>
<dbReference type="Pfam" id="PF00528">
    <property type="entry name" value="BPD_transp_1"/>
    <property type="match status" value="1"/>
</dbReference>
<dbReference type="AlphaFoldDB" id="C4G8C2"/>
<dbReference type="CDD" id="cd06261">
    <property type="entry name" value="TM_PBP2"/>
    <property type="match status" value="1"/>
</dbReference>
<feature type="transmembrane region" description="Helical" evidence="7">
    <location>
        <begin position="264"/>
        <end position="286"/>
    </location>
</feature>
<dbReference type="SUPFAM" id="SSF161098">
    <property type="entry name" value="MetI-like"/>
    <property type="match status" value="1"/>
</dbReference>
<protein>
    <submittedName>
        <fullName evidence="9">ABC transporter, permease protein</fullName>
    </submittedName>
</protein>
<evidence type="ECO:0000256" key="4">
    <source>
        <dbReference type="ARBA" id="ARBA00022692"/>
    </source>
</evidence>
<evidence type="ECO:0000313" key="9">
    <source>
        <dbReference type="EMBL" id="EEP28748.1"/>
    </source>
</evidence>
<keyword evidence="4 7" id="KW-0812">Transmembrane</keyword>
<feature type="transmembrane region" description="Helical" evidence="7">
    <location>
        <begin position="108"/>
        <end position="129"/>
    </location>
</feature>
<dbReference type="HOGENOM" id="CLU_016047_0_2_9"/>
<comment type="subcellular location">
    <subcellularLocation>
        <location evidence="1 7">Cell membrane</location>
        <topology evidence="1 7">Multi-pass membrane protein</topology>
    </subcellularLocation>
</comment>
<dbReference type="eggNOG" id="COG1175">
    <property type="taxonomic scope" value="Bacteria"/>
</dbReference>
<keyword evidence="6 7" id="KW-0472">Membrane</keyword>
<evidence type="ECO:0000313" key="10">
    <source>
        <dbReference type="Proteomes" id="UP000003494"/>
    </source>
</evidence>
<comment type="similarity">
    <text evidence="7">Belongs to the binding-protein-dependent transport system permease family.</text>
</comment>
<evidence type="ECO:0000256" key="3">
    <source>
        <dbReference type="ARBA" id="ARBA00022475"/>
    </source>
</evidence>
<dbReference type="InterPro" id="IPR035906">
    <property type="entry name" value="MetI-like_sf"/>
</dbReference>
<evidence type="ECO:0000256" key="1">
    <source>
        <dbReference type="ARBA" id="ARBA00004651"/>
    </source>
</evidence>
<dbReference type="Gene3D" id="1.10.3720.10">
    <property type="entry name" value="MetI-like"/>
    <property type="match status" value="1"/>
</dbReference>
<organism evidence="9 10">
    <name type="scientific">Shuttleworthella satelles DSM 14600</name>
    <dbReference type="NCBI Taxonomy" id="626523"/>
    <lineage>
        <taxon>Bacteria</taxon>
        <taxon>Bacillati</taxon>
        <taxon>Bacillota</taxon>
        <taxon>Clostridia</taxon>
        <taxon>Lachnospirales</taxon>
        <taxon>Lachnospiraceae</taxon>
        <taxon>Shuttleworthella</taxon>
    </lineage>
</organism>
<comment type="caution">
    <text evidence="9">The sequence shown here is derived from an EMBL/GenBank/DDBJ whole genome shotgun (WGS) entry which is preliminary data.</text>
</comment>
<gene>
    <name evidence="9" type="ORF">GCWU000342_00089</name>
</gene>
<feature type="transmembrane region" description="Helical" evidence="7">
    <location>
        <begin position="205"/>
        <end position="229"/>
    </location>
</feature>
<proteinExistence type="inferred from homology"/>
<dbReference type="GO" id="GO:0005886">
    <property type="term" value="C:plasma membrane"/>
    <property type="evidence" value="ECO:0007669"/>
    <property type="project" value="UniProtKB-SubCell"/>
</dbReference>
<dbReference type="InterPro" id="IPR051393">
    <property type="entry name" value="ABC_transporter_permease"/>
</dbReference>
<sequence length="295" mass="33599">MDIKIKHNRKQVMVLLLPGLILFLLFTIYPIAKLFYMSFFSWGFDVDLGHAFCGLQNYLRVLKDQTFLISLQNTLLYTLFTVPGQMALGLLTAIFINSIPKFSVSFRVIYYTPVITSWVIVSLVFRYIFNTEGLLNYLLTNVLHLMTGNVAWLDSRAGAMTVMILLGIWKGIGWNMVVFLAALQSIPKEQYESAEMDGSGPWQKFIYITLPGIRSTVMFAMIVLTIGGFNTFTPVKMITGGKPMHQTEMVLTWMYYKAFGNGEYGYASALSFIIALILVFLALIQFKAMRNKDRR</sequence>